<dbReference type="Pfam" id="PF01370">
    <property type="entry name" value="Epimerase"/>
    <property type="match status" value="1"/>
</dbReference>
<dbReference type="InterPro" id="IPR036291">
    <property type="entry name" value="NAD(P)-bd_dom_sf"/>
</dbReference>
<dbReference type="AlphaFoldDB" id="A0A660E6S6"/>
<dbReference type="PANTHER" id="PTHR43677:SF4">
    <property type="entry name" value="QUINONE OXIDOREDUCTASE-LIKE PROTEIN 2"/>
    <property type="match status" value="1"/>
</dbReference>
<dbReference type="InterPro" id="IPR020843">
    <property type="entry name" value="ER"/>
</dbReference>
<dbReference type="InterPro" id="IPR051397">
    <property type="entry name" value="Zn-ADH-like_protein"/>
</dbReference>
<proteinExistence type="predicted"/>
<name>A0A660E6S6_9LACO</name>
<dbReference type="Gene3D" id="3.40.50.720">
    <property type="entry name" value="NAD(P)-binding Rossmann-like Domain"/>
    <property type="match status" value="1"/>
</dbReference>
<keyword evidence="3" id="KW-1185">Reference proteome</keyword>
<dbReference type="SMART" id="SM00829">
    <property type="entry name" value="PKS_ER"/>
    <property type="match status" value="1"/>
</dbReference>
<reference evidence="2 3" key="1">
    <citation type="submission" date="2018-11" db="EMBL/GenBank/DDBJ databases">
        <authorList>
            <person name="Wuyts S."/>
        </authorList>
    </citation>
    <scope>NUCLEOTIDE SEQUENCE [LARGE SCALE GENOMIC DNA]</scope>
    <source>
        <strain evidence="2">Lactobacillus mudanjiangensis AMBF249</strain>
    </source>
</reference>
<dbReference type="EMBL" id="UYIG01000123">
    <property type="protein sequence ID" value="VDG28728.1"/>
    <property type="molecule type" value="Genomic_DNA"/>
</dbReference>
<dbReference type="InterPro" id="IPR001509">
    <property type="entry name" value="Epimerase_deHydtase"/>
</dbReference>
<dbReference type="Proteomes" id="UP000289996">
    <property type="component" value="Unassembled WGS sequence"/>
</dbReference>
<dbReference type="SUPFAM" id="SSF50129">
    <property type="entry name" value="GroES-like"/>
    <property type="match status" value="1"/>
</dbReference>
<dbReference type="GO" id="GO:0016491">
    <property type="term" value="F:oxidoreductase activity"/>
    <property type="evidence" value="ECO:0007669"/>
    <property type="project" value="InterPro"/>
</dbReference>
<dbReference type="SUPFAM" id="SSF51735">
    <property type="entry name" value="NAD(P)-binding Rossmann-fold domains"/>
    <property type="match status" value="1"/>
</dbReference>
<dbReference type="RefSeq" id="WP_130843597.1">
    <property type="nucleotide sequence ID" value="NZ_BJDY01000002.1"/>
</dbReference>
<dbReference type="InterPro" id="IPR011032">
    <property type="entry name" value="GroES-like_sf"/>
</dbReference>
<organism evidence="2 3">
    <name type="scientific">Lactiplantibacillus mudanjiangensis</name>
    <dbReference type="NCBI Taxonomy" id="1296538"/>
    <lineage>
        <taxon>Bacteria</taxon>
        <taxon>Bacillati</taxon>
        <taxon>Bacillota</taxon>
        <taxon>Bacilli</taxon>
        <taxon>Lactobacillales</taxon>
        <taxon>Lactobacillaceae</taxon>
        <taxon>Lactiplantibacillus</taxon>
    </lineage>
</organism>
<evidence type="ECO:0000313" key="3">
    <source>
        <dbReference type="Proteomes" id="UP000289996"/>
    </source>
</evidence>
<protein>
    <submittedName>
        <fullName evidence="2">Zinc-binding alcohol dehydrogenase [Lactobacillus curvatus]</fullName>
    </submittedName>
</protein>
<evidence type="ECO:0000313" key="2">
    <source>
        <dbReference type="EMBL" id="VDG28728.1"/>
    </source>
</evidence>
<gene>
    <name evidence="2" type="ORF">MUDAN_MDHGFNIF_03135</name>
</gene>
<evidence type="ECO:0000259" key="1">
    <source>
        <dbReference type="SMART" id="SM00829"/>
    </source>
</evidence>
<feature type="domain" description="Enoyl reductase (ER)" evidence="1">
    <location>
        <begin position="11"/>
        <end position="303"/>
    </location>
</feature>
<dbReference type="Gene3D" id="3.90.180.10">
    <property type="entry name" value="Medium-chain alcohol dehydrogenases, catalytic domain"/>
    <property type="match status" value="1"/>
</dbReference>
<sequence length="310" mass="33238">MIALVQTAYEGLSSLQLEETPLAKASPLSVTVKTAYTPILPWDWRLANGELASMQARRPPMIISYGFTGTVTKVGALCSASLQDQPVLGINPSGAAQTINVVPPLPYLFKLPAEVSLAAAATLIGGADAALSLIKAAHVQTGQVVIVTGATGGVGTALIQLLKEQGAIVIGLTAPQNKAWLHQLGSNYELDYTQPLAPQLAQLPKPALLLDAVGQPELLTQLSTNQPELAIWSLSLQQWQPPLASQTFQFTNRPLLPADYRHLLDLLATQQLQPIIRATYDFHDFQTAFKTAQTHGQHGRVLLSYDSSLN</sequence>
<accession>A0A660E6S6</accession>
<dbReference type="PANTHER" id="PTHR43677">
    <property type="entry name" value="SHORT-CHAIN DEHYDROGENASE/REDUCTASE"/>
    <property type="match status" value="1"/>
</dbReference>
<dbReference type="OrthoDB" id="110915at2"/>